<evidence type="ECO:0000256" key="1">
    <source>
        <dbReference type="SAM" id="Phobius"/>
    </source>
</evidence>
<dbReference type="Proteomes" id="UP001470230">
    <property type="component" value="Unassembled WGS sequence"/>
</dbReference>
<protein>
    <recommendedName>
        <fullName evidence="5">Transmembrane protein</fullName>
    </recommendedName>
</protein>
<keyword evidence="4" id="KW-1185">Reference proteome</keyword>
<evidence type="ECO:0000313" key="3">
    <source>
        <dbReference type="EMBL" id="KAK8876252.1"/>
    </source>
</evidence>
<dbReference type="EMBL" id="JAPFFF010000012">
    <property type="protein sequence ID" value="KAK8876252.1"/>
    <property type="molecule type" value="Genomic_DNA"/>
</dbReference>
<feature type="signal peptide" evidence="2">
    <location>
        <begin position="1"/>
        <end position="17"/>
    </location>
</feature>
<keyword evidence="1" id="KW-1133">Transmembrane helix</keyword>
<evidence type="ECO:0000256" key="2">
    <source>
        <dbReference type="SAM" id="SignalP"/>
    </source>
</evidence>
<name>A0ABR2JE85_9EUKA</name>
<keyword evidence="1" id="KW-0812">Transmembrane</keyword>
<proteinExistence type="predicted"/>
<keyword evidence="2" id="KW-0732">Signal</keyword>
<gene>
    <name evidence="3" type="ORF">M9Y10_006447</name>
</gene>
<comment type="caution">
    <text evidence="3">The sequence shown here is derived from an EMBL/GenBank/DDBJ whole genome shotgun (WGS) entry which is preliminary data.</text>
</comment>
<organism evidence="3 4">
    <name type="scientific">Tritrichomonas musculus</name>
    <dbReference type="NCBI Taxonomy" id="1915356"/>
    <lineage>
        <taxon>Eukaryota</taxon>
        <taxon>Metamonada</taxon>
        <taxon>Parabasalia</taxon>
        <taxon>Tritrichomonadida</taxon>
        <taxon>Tritrichomonadidae</taxon>
        <taxon>Tritrichomonas</taxon>
    </lineage>
</organism>
<keyword evidence="1" id="KW-0472">Membrane</keyword>
<feature type="chain" id="PRO_5047049109" description="Transmembrane protein" evidence="2">
    <location>
        <begin position="18"/>
        <end position="485"/>
    </location>
</feature>
<sequence>MLFVFITILGFRSFLHWKKFNERNIGNEQSTLENSQYEINQIGYHEINNIHDGDSIVVKFNQQQLRLFIFISGSFQYELKNLYIDGIDSLLNLENQDEKFGFAIDADKEAKLEFGTYESDNSNKKHHKPNHIRNKAQLMLSKVHNYHHNDIINNYDQDFNFIENIDTSLHVVLWLLPRDMCGKSSLFEFGGMTANLTIESTDSIIRSKTIDEITYSNCIFSPLFNIFYSKFDYDINIKFDPSYKSTAVIYSNNISYPDFSMNDGNHIISKPYFIKYDITKPNQNGNFTSSSPIKAFITRKMIRNDSSEFQFDIICIAGSVDFCDSSKCFHDYDIESKMMLKCDNSLFLKIIGMLAGFGVIIIIAIIVISCLCCAGCCACCGCLCCYLYKKKSNNHSTRNNGGNFDSNSIPPISPISNNRSENDLELPLMSINQTQNPQQFHNPTPMPQMHPTVYYLQPGQINNAIPQNAVYVNPQQPQVQPNSNN</sequence>
<accession>A0ABR2JE85</accession>
<evidence type="ECO:0000313" key="4">
    <source>
        <dbReference type="Proteomes" id="UP001470230"/>
    </source>
</evidence>
<reference evidence="3 4" key="1">
    <citation type="submission" date="2024-04" db="EMBL/GenBank/DDBJ databases">
        <title>Tritrichomonas musculus Genome.</title>
        <authorList>
            <person name="Alves-Ferreira E."/>
            <person name="Grigg M."/>
            <person name="Lorenzi H."/>
            <person name="Galac M."/>
        </authorList>
    </citation>
    <scope>NUCLEOTIDE SEQUENCE [LARGE SCALE GENOMIC DNA]</scope>
    <source>
        <strain evidence="3 4">EAF2021</strain>
    </source>
</reference>
<feature type="transmembrane region" description="Helical" evidence="1">
    <location>
        <begin position="346"/>
        <end position="368"/>
    </location>
</feature>
<evidence type="ECO:0008006" key="5">
    <source>
        <dbReference type="Google" id="ProtNLM"/>
    </source>
</evidence>